<dbReference type="Proteomes" id="UP000198319">
    <property type="component" value="Unassembled WGS sequence"/>
</dbReference>
<accession>A0A1S1IYZ4</accession>
<reference evidence="1" key="2">
    <citation type="submission" date="2016-09" db="EMBL/GenBank/DDBJ databases">
        <authorList>
            <person name="Capua I."/>
            <person name="De Benedictis P."/>
            <person name="Joannis T."/>
            <person name="Lombin L.H."/>
            <person name="Cattoli G."/>
        </authorList>
    </citation>
    <scope>NUCLEOTIDE SEQUENCE [LARGE SCALE GENOMIC DNA]</scope>
    <source>
        <strain evidence="1">MSU</strain>
    </source>
</reference>
<dbReference type="Proteomes" id="UP000180252">
    <property type="component" value="Unassembled WGS sequence"/>
</dbReference>
<evidence type="ECO:0000313" key="4">
    <source>
        <dbReference type="Proteomes" id="UP000198319"/>
    </source>
</evidence>
<keyword evidence="4" id="KW-1185">Reference proteome</keyword>
<protein>
    <submittedName>
        <fullName evidence="1">Uncharacterized protein</fullName>
    </submittedName>
</protein>
<name>A0A1S1IYZ4_9FLAO</name>
<dbReference type="STRING" id="1278819.BHE19_17540"/>
<organism evidence="1 3">
    <name type="scientific">Flavobacterium tructae</name>
    <dbReference type="NCBI Taxonomy" id="1114873"/>
    <lineage>
        <taxon>Bacteria</taxon>
        <taxon>Pseudomonadati</taxon>
        <taxon>Bacteroidota</taxon>
        <taxon>Flavobacteriia</taxon>
        <taxon>Flavobacteriales</taxon>
        <taxon>Flavobacteriaceae</taxon>
        <taxon>Flavobacterium</taxon>
    </lineage>
</organism>
<dbReference type="EMBL" id="MIKE01000027">
    <property type="protein sequence ID" value="OHT43587.1"/>
    <property type="molecule type" value="Genomic_DNA"/>
</dbReference>
<evidence type="ECO:0000313" key="2">
    <source>
        <dbReference type="EMBL" id="OXB16838.1"/>
    </source>
</evidence>
<dbReference type="EMBL" id="MUHG01000027">
    <property type="protein sequence ID" value="OXB16838.1"/>
    <property type="molecule type" value="Genomic_DNA"/>
</dbReference>
<dbReference type="Pfam" id="PF21857">
    <property type="entry name" value="DUF6913"/>
    <property type="match status" value="1"/>
</dbReference>
<dbReference type="InterPro" id="IPR054207">
    <property type="entry name" value="DUF6913"/>
</dbReference>
<sequence>MFLNYIKEFFVKKSLKNNLNNVKNEVFTSNVQTIGLLIDESRFDHSEDLIKELISKGITPENIKIAVYRSKFSEKQTYSRPTFGRKSVNWKGEITEGFLNEFIKTEFDLLISYYDIETAILMLITAKSKAKFKVGFASVDEKLNRWMIDTAIKNYKLFVHELFRYLKSIK</sequence>
<reference evidence="3" key="1">
    <citation type="submission" date="2016-09" db="EMBL/GenBank/DDBJ databases">
        <authorList>
            <person name="Chen S."/>
            <person name="Walker E."/>
        </authorList>
    </citation>
    <scope>NUCLEOTIDE SEQUENCE [LARGE SCALE GENOMIC DNA]</scope>
    <source>
        <strain evidence="3">MSU</strain>
    </source>
</reference>
<proteinExistence type="predicted"/>
<gene>
    <name evidence="2" type="ORF">B0A71_18000</name>
    <name evidence="1" type="ORF">BHE19_17540</name>
</gene>
<dbReference type="RefSeq" id="WP_070908545.1">
    <property type="nucleotide sequence ID" value="NZ_MIKE01000027.1"/>
</dbReference>
<evidence type="ECO:0000313" key="3">
    <source>
        <dbReference type="Proteomes" id="UP000180252"/>
    </source>
</evidence>
<dbReference type="AlphaFoldDB" id="A0A1S1IYZ4"/>
<comment type="caution">
    <text evidence="1">The sequence shown here is derived from an EMBL/GenBank/DDBJ whole genome shotgun (WGS) entry which is preliminary data.</text>
</comment>
<evidence type="ECO:0000313" key="1">
    <source>
        <dbReference type="EMBL" id="OHT43587.1"/>
    </source>
</evidence>
<dbReference type="OrthoDB" id="1430532at2"/>
<reference evidence="2 4" key="3">
    <citation type="submission" date="2016-11" db="EMBL/GenBank/DDBJ databases">
        <title>Whole genomes of Flavobacteriaceae.</title>
        <authorList>
            <person name="Stine C."/>
            <person name="Li C."/>
            <person name="Tadesse D."/>
        </authorList>
    </citation>
    <scope>NUCLEOTIDE SEQUENCE [LARGE SCALE GENOMIC DNA]</scope>
    <source>
        <strain evidence="2 4">ATCC BAA-2541</strain>
    </source>
</reference>